<feature type="region of interest" description="Disordered" evidence="1">
    <location>
        <begin position="352"/>
        <end position="371"/>
    </location>
</feature>
<dbReference type="AlphaFoldDB" id="A0A9N8H6Z6"/>
<sequence>MTWGPTMIIDRCASAHKLVPAPVWDSPSGSSVRSRQQDRDDGVGLDLDGGGADEEAAFIPKPSSSVHSLSSLIIPPSQVSLLHPHQQPQQQQQRQQQQQYGSIRLRSNNNNSPTTCTTTAKPPSKSRNSIRFQVVIWDVGPVDVALGRVPMTFRVTMFWDDVDEESVTNNNNKEESSIQAAEATTNSYHTEWTMQGRRKAYERLVQDENILKTVDVPAVSLINVVTFDIIGHPEICTLREQQRIGTVQQRRRLMRWTCLYKATLMQHHMRLDNFPHDEHVLTLKLGILVHRRPGSRWDINKYKLELATEDDSQYSTRIPHGLIVDHARVPDFIREDSLEFQFVPETSGASLPLVNSSERAPGKPQQRQQDSCLEVRLRVKRDSGYYDKNIMPLIGVLNVVAVTIPLSLECTHFFQRGLMLLNITFVQIGIRMNVDKHLPSVGYQIKMQRIMNQFFFSLLALVLESSLVYVLHDQYNWSFTATHLIDNIAAGVSFSHILSTWLYYYYAHVIQCTGMRSRARQAPKTV</sequence>
<evidence type="ECO:0000313" key="3">
    <source>
        <dbReference type="EMBL" id="CAB9499243.1"/>
    </source>
</evidence>
<feature type="transmembrane region" description="Helical" evidence="2">
    <location>
        <begin position="454"/>
        <end position="472"/>
    </location>
</feature>
<proteinExistence type="predicted"/>
<evidence type="ECO:0000313" key="4">
    <source>
        <dbReference type="Proteomes" id="UP001153069"/>
    </source>
</evidence>
<dbReference type="Proteomes" id="UP001153069">
    <property type="component" value="Unassembled WGS sequence"/>
</dbReference>
<feature type="region of interest" description="Disordered" evidence="1">
    <location>
        <begin position="82"/>
        <end position="125"/>
    </location>
</feature>
<feature type="compositionally biased region" description="Low complexity" evidence="1">
    <location>
        <begin position="107"/>
        <end position="125"/>
    </location>
</feature>
<comment type="caution">
    <text evidence="3">The sequence shown here is derived from an EMBL/GenBank/DDBJ whole genome shotgun (WGS) entry which is preliminary data.</text>
</comment>
<keyword evidence="2" id="KW-0472">Membrane</keyword>
<protein>
    <submittedName>
        <fullName evidence="3">Uncharacterized protein</fullName>
    </submittedName>
</protein>
<reference evidence="3" key="1">
    <citation type="submission" date="2020-06" db="EMBL/GenBank/DDBJ databases">
        <authorList>
            <consortium name="Plant Systems Biology data submission"/>
        </authorList>
    </citation>
    <scope>NUCLEOTIDE SEQUENCE</scope>
    <source>
        <strain evidence="3">D6</strain>
    </source>
</reference>
<feature type="compositionally biased region" description="Low complexity" evidence="1">
    <location>
        <begin position="82"/>
        <end position="99"/>
    </location>
</feature>
<feature type="region of interest" description="Disordered" evidence="1">
    <location>
        <begin position="20"/>
        <end position="52"/>
    </location>
</feature>
<feature type="transmembrane region" description="Helical" evidence="2">
    <location>
        <begin position="390"/>
        <end position="408"/>
    </location>
</feature>
<gene>
    <name evidence="3" type="ORF">SEMRO_56_G033000.1</name>
</gene>
<keyword evidence="2" id="KW-1133">Transmembrane helix</keyword>
<keyword evidence="2" id="KW-0812">Transmembrane</keyword>
<keyword evidence="4" id="KW-1185">Reference proteome</keyword>
<name>A0A9N8H6Z6_9STRA</name>
<organism evidence="3 4">
    <name type="scientific">Seminavis robusta</name>
    <dbReference type="NCBI Taxonomy" id="568900"/>
    <lineage>
        <taxon>Eukaryota</taxon>
        <taxon>Sar</taxon>
        <taxon>Stramenopiles</taxon>
        <taxon>Ochrophyta</taxon>
        <taxon>Bacillariophyta</taxon>
        <taxon>Bacillariophyceae</taxon>
        <taxon>Bacillariophycidae</taxon>
        <taxon>Naviculales</taxon>
        <taxon>Naviculaceae</taxon>
        <taxon>Seminavis</taxon>
    </lineage>
</organism>
<accession>A0A9N8H6Z6</accession>
<dbReference type="EMBL" id="CAICTM010000055">
    <property type="protein sequence ID" value="CAB9499243.1"/>
    <property type="molecule type" value="Genomic_DNA"/>
</dbReference>
<evidence type="ECO:0000256" key="1">
    <source>
        <dbReference type="SAM" id="MobiDB-lite"/>
    </source>
</evidence>
<dbReference type="OrthoDB" id="42679at2759"/>
<evidence type="ECO:0000256" key="2">
    <source>
        <dbReference type="SAM" id="Phobius"/>
    </source>
</evidence>
<feature type="transmembrane region" description="Helical" evidence="2">
    <location>
        <begin position="484"/>
        <end position="506"/>
    </location>
</feature>